<dbReference type="SUPFAM" id="SSF101874">
    <property type="entry name" value="YceI-like"/>
    <property type="match status" value="1"/>
</dbReference>
<dbReference type="EMBL" id="BOMB01000047">
    <property type="protein sequence ID" value="GID15784.1"/>
    <property type="molecule type" value="Genomic_DNA"/>
</dbReference>
<evidence type="ECO:0000259" key="2">
    <source>
        <dbReference type="SMART" id="SM00867"/>
    </source>
</evidence>
<keyword evidence="4" id="KW-1185">Reference proteome</keyword>
<feature type="domain" description="Lipid/polyisoprenoid-binding YceI-like" evidence="2">
    <location>
        <begin position="16"/>
        <end position="188"/>
    </location>
</feature>
<accession>A0A8J3NDY9</accession>
<proteinExistence type="inferred from homology"/>
<dbReference type="InterPro" id="IPR007372">
    <property type="entry name" value="Lipid/polyisoprenoid-bd_YceI"/>
</dbReference>
<sequence>MGEVIEEAAMELSAGTYRFGADQGVMRIRTSRTGLGRRAGHDLLIEAERWSGSARIGDGYEVEAEIDVTSLAVREGTGGIKPLTDHDRKEIATTIRGAKLLDAARHPAITFRSSGVRGDADGFDLDGELTIAGTPRPVTVHGVLGADGHVRGSATVTQTKWGIKPYTAFLGALKLADDVTIDFDTALLPT</sequence>
<dbReference type="InterPro" id="IPR036761">
    <property type="entry name" value="TTHA0802/YceI-like_sf"/>
</dbReference>
<dbReference type="AlphaFoldDB" id="A0A8J3NDY9"/>
<reference evidence="3" key="1">
    <citation type="submission" date="2021-01" db="EMBL/GenBank/DDBJ databases">
        <title>Whole genome shotgun sequence of Actinocatenispora rupis NBRC 107355.</title>
        <authorList>
            <person name="Komaki H."/>
            <person name="Tamura T."/>
        </authorList>
    </citation>
    <scope>NUCLEOTIDE SEQUENCE</scope>
    <source>
        <strain evidence="3">NBRC 107355</strain>
    </source>
</reference>
<dbReference type="Pfam" id="PF04264">
    <property type="entry name" value="YceI"/>
    <property type="match status" value="1"/>
</dbReference>
<name>A0A8J3NDY9_9ACTN</name>
<evidence type="ECO:0000256" key="1">
    <source>
        <dbReference type="ARBA" id="ARBA00008812"/>
    </source>
</evidence>
<organism evidence="3 4">
    <name type="scientific">Actinocatenispora rupis</name>
    <dbReference type="NCBI Taxonomy" id="519421"/>
    <lineage>
        <taxon>Bacteria</taxon>
        <taxon>Bacillati</taxon>
        <taxon>Actinomycetota</taxon>
        <taxon>Actinomycetes</taxon>
        <taxon>Micromonosporales</taxon>
        <taxon>Micromonosporaceae</taxon>
        <taxon>Actinocatenispora</taxon>
    </lineage>
</organism>
<protein>
    <recommendedName>
        <fullName evidence="2">Lipid/polyisoprenoid-binding YceI-like domain-containing protein</fullName>
    </recommendedName>
</protein>
<evidence type="ECO:0000313" key="4">
    <source>
        <dbReference type="Proteomes" id="UP000612808"/>
    </source>
</evidence>
<dbReference type="PANTHER" id="PTHR34406:SF1">
    <property type="entry name" value="PROTEIN YCEI"/>
    <property type="match status" value="1"/>
</dbReference>
<dbReference type="Gene3D" id="2.40.128.110">
    <property type="entry name" value="Lipid/polyisoprenoid-binding, YceI-like"/>
    <property type="match status" value="1"/>
</dbReference>
<dbReference type="Proteomes" id="UP000612808">
    <property type="component" value="Unassembled WGS sequence"/>
</dbReference>
<evidence type="ECO:0000313" key="3">
    <source>
        <dbReference type="EMBL" id="GID15784.1"/>
    </source>
</evidence>
<comment type="similarity">
    <text evidence="1">Belongs to the UPF0312 family.</text>
</comment>
<dbReference type="SMART" id="SM00867">
    <property type="entry name" value="YceI"/>
    <property type="match status" value="1"/>
</dbReference>
<comment type="caution">
    <text evidence="3">The sequence shown here is derived from an EMBL/GenBank/DDBJ whole genome shotgun (WGS) entry which is preliminary data.</text>
</comment>
<gene>
    <name evidence="3" type="ORF">Aru02nite_66730</name>
</gene>
<dbReference type="PANTHER" id="PTHR34406">
    <property type="entry name" value="PROTEIN YCEI"/>
    <property type="match status" value="1"/>
</dbReference>